<reference evidence="7 10" key="1">
    <citation type="journal article" date="2015" name="Genome Announc.">
        <title>Complete Genome Sequence of the Nitrogen-Fixing and Solvent-Producing Clostridium pasteurianum DSM 525.</title>
        <authorList>
            <person name="Poehlein A."/>
            <person name="Grosse-Honebrink A."/>
            <person name="Zhang Y."/>
            <person name="Minton N.P."/>
            <person name="Daniel R."/>
        </authorList>
    </citation>
    <scope>NUCLEOTIDE SEQUENCE [LARGE SCALE GENOMIC DNA]</scope>
    <source>
        <strain evidence="7">DSM 525</strain>
        <strain evidence="10">DSM 525 / ATCC 6013</strain>
    </source>
</reference>
<keyword evidence="10" id="KW-1185">Reference proteome</keyword>
<dbReference type="PANTHER" id="PTHR43649">
    <property type="entry name" value="ARABINOSE-BINDING PROTEIN-RELATED"/>
    <property type="match status" value="1"/>
</dbReference>
<gene>
    <name evidence="7" type="primary">msmE2</name>
    <name evidence="7" type="ORF">CLPA_c31950</name>
    <name evidence="8" type="ORF">CP6013_03984</name>
</gene>
<evidence type="ECO:0000256" key="6">
    <source>
        <dbReference type="SAM" id="SignalP"/>
    </source>
</evidence>
<keyword evidence="1" id="KW-1003">Cell membrane</keyword>
<evidence type="ECO:0000313" key="7">
    <source>
        <dbReference type="EMBL" id="AJA53249.1"/>
    </source>
</evidence>
<dbReference type="KEGG" id="cpat:CLPA_c31950"/>
<organism evidence="7 10">
    <name type="scientific">Clostridium pasteurianum DSM 525 = ATCC 6013</name>
    <dbReference type="NCBI Taxonomy" id="1262449"/>
    <lineage>
        <taxon>Bacteria</taxon>
        <taxon>Bacillati</taxon>
        <taxon>Bacillota</taxon>
        <taxon>Clostridia</taxon>
        <taxon>Eubacteriales</taxon>
        <taxon>Clostridiaceae</taxon>
        <taxon>Clostridium</taxon>
    </lineage>
</organism>
<dbReference type="EMBL" id="CP009268">
    <property type="protein sequence ID" value="AJA53249.1"/>
    <property type="molecule type" value="Genomic_DNA"/>
</dbReference>
<keyword evidence="2 6" id="KW-0732">Signal</keyword>
<evidence type="ECO:0000256" key="4">
    <source>
        <dbReference type="ARBA" id="ARBA00023139"/>
    </source>
</evidence>
<dbReference type="PROSITE" id="PS51257">
    <property type="entry name" value="PROKAR_LIPOPROTEIN"/>
    <property type="match status" value="1"/>
</dbReference>
<accession>A0A0H3J5I4</accession>
<reference evidence="8 9" key="3">
    <citation type="journal article" name="Genome Announc.">
        <title>Improved Draft Genome Sequence of Clostridium pasteurianum Strain ATCC 6013 (DSM 525) Using a Hybrid Next-Generation Sequencing Approach.</title>
        <authorList>
            <person name="Pyne M.E."/>
            <person name="Utturkar S."/>
            <person name="Brown S.D."/>
            <person name="Moo-Young M."/>
            <person name="Chung D.A."/>
            <person name="Chou C.P."/>
        </authorList>
    </citation>
    <scope>NUCLEOTIDE SEQUENCE [LARGE SCALE GENOMIC DNA]</scope>
    <source>
        <strain evidence="8 9">ATCC 6013</strain>
    </source>
</reference>
<keyword evidence="3" id="KW-0472">Membrane</keyword>
<evidence type="ECO:0000256" key="2">
    <source>
        <dbReference type="ARBA" id="ARBA00022729"/>
    </source>
</evidence>
<evidence type="ECO:0000256" key="5">
    <source>
        <dbReference type="ARBA" id="ARBA00023288"/>
    </source>
</evidence>
<dbReference type="Pfam" id="PF01547">
    <property type="entry name" value="SBP_bac_1"/>
    <property type="match status" value="1"/>
</dbReference>
<dbReference type="Gene3D" id="3.40.190.10">
    <property type="entry name" value="Periplasmic binding protein-like II"/>
    <property type="match status" value="2"/>
</dbReference>
<dbReference type="InterPro" id="IPR050490">
    <property type="entry name" value="Bact_solute-bd_prot1"/>
</dbReference>
<name>A0A0H3J5I4_CLOPA</name>
<evidence type="ECO:0000256" key="1">
    <source>
        <dbReference type="ARBA" id="ARBA00022475"/>
    </source>
</evidence>
<keyword evidence="4" id="KW-0564">Palmitate</keyword>
<dbReference type="PANTHER" id="PTHR43649:SF33">
    <property type="entry name" value="POLYGALACTURONAN_RHAMNOGALACTURONAN-BINDING PROTEIN YTCQ"/>
    <property type="match status" value="1"/>
</dbReference>
<keyword evidence="5" id="KW-0449">Lipoprotein</keyword>
<evidence type="ECO:0000313" key="9">
    <source>
        <dbReference type="Proteomes" id="UP000028042"/>
    </source>
</evidence>
<sequence length="415" mass="45954">MKEKLKLLVTLGITLVMSSTLLVGCNTDSADKDKVQLEVFSTKPENKNILQSMITDFNKQNPDINVTLSAPADAGTVLKARLTKDDVPDIMSLGGDAVNYAPLVDADMLSNLTNESFTKNIDKAYLEMMNQLKEKPDGKVYAIPYATNACGIIYNKDLFTKLGLEVPTTWDELIAVCNKIKASGGTSFYLTLKDSWTGMPYWNALTSNLQPKNFLKDRKAEKTTFSATHGEIVDKMMQIGNNAEKDILGVSYDDGNAAFSQGKAFMYIQGNWAISEIKKGNPKINLGMFMLPASSDASKNSVLSGVDVAFAISKDSPHQVEAKKFISYMIEKENVQKYIKDQFAFSAVKGVEQKDPSVSEIQHSLTEGKIIGFSDHYYPAAFDTASLIQGLYTKKNKAEFLKKLDVEYHKANNRR</sequence>
<dbReference type="eggNOG" id="COG1653">
    <property type="taxonomic scope" value="Bacteria"/>
</dbReference>
<dbReference type="AlphaFoldDB" id="A0A0H3J5I4"/>
<evidence type="ECO:0000313" key="10">
    <source>
        <dbReference type="Proteomes" id="UP000030905"/>
    </source>
</evidence>
<feature type="chain" id="PRO_5038291270" evidence="6">
    <location>
        <begin position="23"/>
        <end position="415"/>
    </location>
</feature>
<dbReference type="SUPFAM" id="SSF53850">
    <property type="entry name" value="Periplasmic binding protein-like II"/>
    <property type="match status" value="1"/>
</dbReference>
<evidence type="ECO:0000256" key="3">
    <source>
        <dbReference type="ARBA" id="ARBA00023136"/>
    </source>
</evidence>
<proteinExistence type="predicted"/>
<dbReference type="RefSeq" id="WP_003446662.1">
    <property type="nucleotide sequence ID" value="NZ_ANZB01000012.1"/>
</dbReference>
<feature type="signal peptide" evidence="6">
    <location>
        <begin position="1"/>
        <end position="22"/>
    </location>
</feature>
<dbReference type="KEGG" id="cpae:CPAST_c31950"/>
<dbReference type="InterPro" id="IPR006059">
    <property type="entry name" value="SBP"/>
</dbReference>
<reference evidence="8" key="2">
    <citation type="submission" date="2015-10" db="EMBL/GenBank/DDBJ databases">
        <title>Improved Draft Genome Sequence of Clostridium pasteurianum Strain ATCC 6013 (DSM 525) Using a Hybrid Next-Generation Sequencing Approach.</title>
        <authorList>
            <person name="Pyne M.E."/>
            <person name="Utturkar S.M."/>
            <person name="Brown S.D."/>
            <person name="Moo-Young M."/>
            <person name="Chung D.A."/>
            <person name="Chou P.C."/>
        </authorList>
    </citation>
    <scope>NUCLEOTIDE SEQUENCE</scope>
    <source>
        <strain evidence="8">ATCC 6013</strain>
    </source>
</reference>
<dbReference type="Proteomes" id="UP000028042">
    <property type="component" value="Unassembled WGS sequence"/>
</dbReference>
<dbReference type="PATRIC" id="fig|1262449.3.peg.3081"/>
<evidence type="ECO:0000313" key="8">
    <source>
        <dbReference type="EMBL" id="KRU14725.1"/>
    </source>
</evidence>
<protein>
    <submittedName>
        <fullName evidence="7">Multiple sugar-binding protein</fullName>
    </submittedName>
</protein>
<dbReference type="Proteomes" id="UP000030905">
    <property type="component" value="Chromosome"/>
</dbReference>
<dbReference type="EMBL" id="JPGY02000001">
    <property type="protein sequence ID" value="KRU14725.1"/>
    <property type="molecule type" value="Genomic_DNA"/>
</dbReference>
<dbReference type="GeneID" id="93075301"/>